<evidence type="ECO:0000256" key="12">
    <source>
        <dbReference type="ARBA" id="ARBA00022840"/>
    </source>
</evidence>
<keyword evidence="16" id="KW-0675">Receptor</keyword>
<keyword evidence="6" id="KW-0808">Transferase</keyword>
<keyword evidence="10 20" id="KW-0547">Nucleotide-binding</keyword>
<keyword evidence="15" id="KW-1015">Disulfide bond</keyword>
<keyword evidence="4" id="KW-0723">Serine/threonine-protein kinase</keyword>
<dbReference type="CDD" id="cd14066">
    <property type="entry name" value="STKc_IRAK"/>
    <property type="match status" value="1"/>
</dbReference>
<name>A0A8X8CPW3_POPTO</name>
<dbReference type="FunFam" id="3.80.10.10:FF:000129">
    <property type="entry name" value="Leucine-rich repeat receptor-like kinase"/>
    <property type="match status" value="1"/>
</dbReference>
<feature type="transmembrane region" description="Helical" evidence="22">
    <location>
        <begin position="536"/>
        <end position="558"/>
    </location>
</feature>
<evidence type="ECO:0000256" key="22">
    <source>
        <dbReference type="SAM" id="Phobius"/>
    </source>
</evidence>
<keyword evidence="9" id="KW-0677">Repeat</keyword>
<keyword evidence="13 22" id="KW-1133">Transmembrane helix</keyword>
<keyword evidence="7 22" id="KW-0812">Transmembrane</keyword>
<dbReference type="InterPro" id="IPR017441">
    <property type="entry name" value="Protein_kinase_ATP_BS"/>
</dbReference>
<dbReference type="PANTHER" id="PTHR47986:SF1">
    <property type="entry name" value="OS04G0685900 PROTEIN"/>
    <property type="match status" value="1"/>
</dbReference>
<dbReference type="PROSITE" id="PS00108">
    <property type="entry name" value="PROTEIN_KINASE_ST"/>
    <property type="match status" value="1"/>
</dbReference>
<dbReference type="PANTHER" id="PTHR47986">
    <property type="entry name" value="OSJNBA0070M12.3 PROTEIN"/>
    <property type="match status" value="1"/>
</dbReference>
<dbReference type="Pfam" id="PF08263">
    <property type="entry name" value="LRRNT_2"/>
    <property type="match status" value="2"/>
</dbReference>
<evidence type="ECO:0000256" key="14">
    <source>
        <dbReference type="ARBA" id="ARBA00023136"/>
    </source>
</evidence>
<comment type="catalytic activity">
    <reaction evidence="19">
        <text>L-seryl-[protein] + ATP = O-phospho-L-seryl-[protein] + ADP + H(+)</text>
        <dbReference type="Rhea" id="RHEA:17989"/>
        <dbReference type="Rhea" id="RHEA-COMP:9863"/>
        <dbReference type="Rhea" id="RHEA-COMP:11604"/>
        <dbReference type="ChEBI" id="CHEBI:15378"/>
        <dbReference type="ChEBI" id="CHEBI:29999"/>
        <dbReference type="ChEBI" id="CHEBI:30616"/>
        <dbReference type="ChEBI" id="CHEBI:83421"/>
        <dbReference type="ChEBI" id="CHEBI:456216"/>
        <dbReference type="EC" id="2.7.11.1"/>
    </reaction>
</comment>
<evidence type="ECO:0000259" key="24">
    <source>
        <dbReference type="PROSITE" id="PS50011"/>
    </source>
</evidence>
<feature type="compositionally biased region" description="Polar residues" evidence="21">
    <location>
        <begin position="514"/>
        <end position="528"/>
    </location>
</feature>
<keyword evidence="26" id="KW-1185">Reference proteome</keyword>
<dbReference type="AlphaFoldDB" id="A0A8X8CPW3"/>
<evidence type="ECO:0000256" key="19">
    <source>
        <dbReference type="ARBA" id="ARBA00048679"/>
    </source>
</evidence>
<protein>
    <recommendedName>
        <fullName evidence="3">non-specific serine/threonine protein kinase</fullName>
        <ecNumber evidence="3">2.7.11.1</ecNumber>
    </recommendedName>
</protein>
<dbReference type="OrthoDB" id="2018786at2759"/>
<dbReference type="GO" id="GO:0016020">
    <property type="term" value="C:membrane"/>
    <property type="evidence" value="ECO:0007669"/>
    <property type="project" value="UniProtKB-SubCell"/>
</dbReference>
<organism evidence="25 26">
    <name type="scientific">Populus tomentosa</name>
    <name type="common">Chinese white poplar</name>
    <dbReference type="NCBI Taxonomy" id="118781"/>
    <lineage>
        <taxon>Eukaryota</taxon>
        <taxon>Viridiplantae</taxon>
        <taxon>Streptophyta</taxon>
        <taxon>Embryophyta</taxon>
        <taxon>Tracheophyta</taxon>
        <taxon>Spermatophyta</taxon>
        <taxon>Magnoliopsida</taxon>
        <taxon>eudicotyledons</taxon>
        <taxon>Gunneridae</taxon>
        <taxon>Pentapetalae</taxon>
        <taxon>rosids</taxon>
        <taxon>fabids</taxon>
        <taxon>Malpighiales</taxon>
        <taxon>Salicaceae</taxon>
        <taxon>Saliceae</taxon>
        <taxon>Populus</taxon>
    </lineage>
</organism>
<keyword evidence="12 20" id="KW-0067">ATP-binding</keyword>
<evidence type="ECO:0000256" key="15">
    <source>
        <dbReference type="ARBA" id="ARBA00023157"/>
    </source>
</evidence>
<dbReference type="Proteomes" id="UP000886885">
    <property type="component" value="Chromosome 9A"/>
</dbReference>
<evidence type="ECO:0000256" key="23">
    <source>
        <dbReference type="SAM" id="SignalP"/>
    </source>
</evidence>
<feature type="compositionally biased region" description="Pro residues" evidence="21">
    <location>
        <begin position="466"/>
        <end position="490"/>
    </location>
</feature>
<evidence type="ECO:0000256" key="2">
    <source>
        <dbReference type="ARBA" id="ARBA00008684"/>
    </source>
</evidence>
<dbReference type="GO" id="GO:0004674">
    <property type="term" value="F:protein serine/threonine kinase activity"/>
    <property type="evidence" value="ECO:0007669"/>
    <property type="project" value="UniProtKB-KW"/>
</dbReference>
<evidence type="ECO:0000256" key="8">
    <source>
        <dbReference type="ARBA" id="ARBA00022729"/>
    </source>
</evidence>
<evidence type="ECO:0000256" key="9">
    <source>
        <dbReference type="ARBA" id="ARBA00022737"/>
    </source>
</evidence>
<dbReference type="FunFam" id="3.80.10.10:FF:000190">
    <property type="entry name" value="Receptor-like kinase TMK4"/>
    <property type="match status" value="1"/>
</dbReference>
<dbReference type="InterPro" id="IPR000719">
    <property type="entry name" value="Prot_kinase_dom"/>
</dbReference>
<comment type="catalytic activity">
    <reaction evidence="18">
        <text>L-threonyl-[protein] + ATP = O-phospho-L-threonyl-[protein] + ADP + H(+)</text>
        <dbReference type="Rhea" id="RHEA:46608"/>
        <dbReference type="Rhea" id="RHEA-COMP:11060"/>
        <dbReference type="Rhea" id="RHEA-COMP:11605"/>
        <dbReference type="ChEBI" id="CHEBI:15378"/>
        <dbReference type="ChEBI" id="CHEBI:30013"/>
        <dbReference type="ChEBI" id="CHEBI:30616"/>
        <dbReference type="ChEBI" id="CHEBI:61977"/>
        <dbReference type="ChEBI" id="CHEBI:456216"/>
        <dbReference type="EC" id="2.7.11.1"/>
    </reaction>
</comment>
<proteinExistence type="inferred from homology"/>
<feature type="domain" description="Protein kinase" evidence="24">
    <location>
        <begin position="641"/>
        <end position="921"/>
    </location>
</feature>
<evidence type="ECO:0000256" key="4">
    <source>
        <dbReference type="ARBA" id="ARBA00022527"/>
    </source>
</evidence>
<accession>A0A8X8CPW3</accession>
<dbReference type="Pfam" id="PF00560">
    <property type="entry name" value="LRR_1"/>
    <property type="match status" value="2"/>
</dbReference>
<dbReference type="SMART" id="SM00220">
    <property type="entry name" value="S_TKc"/>
    <property type="match status" value="1"/>
</dbReference>
<dbReference type="InterPro" id="IPR052422">
    <property type="entry name" value="Auxin_Ser/Thr_Kinase"/>
</dbReference>
<feature type="chain" id="PRO_5036497355" description="non-specific serine/threonine protein kinase" evidence="23">
    <location>
        <begin position="25"/>
        <end position="987"/>
    </location>
</feature>
<evidence type="ECO:0000256" key="11">
    <source>
        <dbReference type="ARBA" id="ARBA00022777"/>
    </source>
</evidence>
<dbReference type="EMBL" id="JAAWWB010000017">
    <property type="protein sequence ID" value="KAG6762080.1"/>
    <property type="molecule type" value="Genomic_DNA"/>
</dbReference>
<evidence type="ECO:0000256" key="6">
    <source>
        <dbReference type="ARBA" id="ARBA00022679"/>
    </source>
</evidence>
<comment type="caution">
    <text evidence="25">The sequence shown here is derived from an EMBL/GenBank/DDBJ whole genome shotgun (WGS) entry which is preliminary data.</text>
</comment>
<dbReference type="FunFam" id="1.10.510.10:FF:000198">
    <property type="entry name" value="receptor protein kinase TMK1"/>
    <property type="match status" value="1"/>
</dbReference>
<evidence type="ECO:0000256" key="10">
    <source>
        <dbReference type="ARBA" id="ARBA00022741"/>
    </source>
</evidence>
<comment type="similarity">
    <text evidence="2">Belongs to the protein kinase superfamily. Ser/Thr protein kinase family.</text>
</comment>
<dbReference type="EC" id="2.7.11.1" evidence="3"/>
<evidence type="ECO:0000256" key="18">
    <source>
        <dbReference type="ARBA" id="ARBA00047899"/>
    </source>
</evidence>
<evidence type="ECO:0000256" key="3">
    <source>
        <dbReference type="ARBA" id="ARBA00012513"/>
    </source>
</evidence>
<feature type="compositionally biased region" description="Polar residues" evidence="21">
    <location>
        <begin position="960"/>
        <end position="971"/>
    </location>
</feature>
<reference evidence="25" key="1">
    <citation type="journal article" date="2020" name="bioRxiv">
        <title>Hybrid origin of Populus tomentosa Carr. identified through genome sequencing and phylogenomic analysis.</title>
        <authorList>
            <person name="An X."/>
            <person name="Gao K."/>
            <person name="Chen Z."/>
            <person name="Li J."/>
            <person name="Yang X."/>
            <person name="Yang X."/>
            <person name="Zhou J."/>
            <person name="Guo T."/>
            <person name="Zhao T."/>
            <person name="Huang S."/>
            <person name="Miao D."/>
            <person name="Khan W.U."/>
            <person name="Rao P."/>
            <person name="Ye M."/>
            <person name="Lei B."/>
            <person name="Liao W."/>
            <person name="Wang J."/>
            <person name="Ji L."/>
            <person name="Li Y."/>
            <person name="Guo B."/>
            <person name="Mustafa N.S."/>
            <person name="Li S."/>
            <person name="Yun Q."/>
            <person name="Keller S.R."/>
            <person name="Mao J."/>
            <person name="Zhang R."/>
            <person name="Strauss S.H."/>
        </authorList>
    </citation>
    <scope>NUCLEOTIDE SEQUENCE</scope>
    <source>
        <strain evidence="25">GM15</strain>
        <tissue evidence="25">Leaf</tissue>
    </source>
</reference>
<feature type="region of interest" description="Disordered" evidence="21">
    <location>
        <begin position="451"/>
        <end position="528"/>
    </location>
</feature>
<feature type="compositionally biased region" description="Low complexity" evidence="21">
    <location>
        <begin position="491"/>
        <end position="503"/>
    </location>
</feature>
<dbReference type="InterPro" id="IPR008271">
    <property type="entry name" value="Ser/Thr_kinase_AS"/>
</dbReference>
<evidence type="ECO:0000256" key="20">
    <source>
        <dbReference type="PROSITE-ProRule" id="PRU10141"/>
    </source>
</evidence>
<dbReference type="InterPro" id="IPR001611">
    <property type="entry name" value="Leu-rich_rpt"/>
</dbReference>
<dbReference type="InterPro" id="IPR003591">
    <property type="entry name" value="Leu-rich_rpt_typical-subtyp"/>
</dbReference>
<keyword evidence="17" id="KW-0325">Glycoprotein</keyword>
<keyword evidence="8 23" id="KW-0732">Signal</keyword>
<evidence type="ECO:0000256" key="5">
    <source>
        <dbReference type="ARBA" id="ARBA00022614"/>
    </source>
</evidence>
<dbReference type="PROSITE" id="PS00107">
    <property type="entry name" value="PROTEIN_KINASE_ATP"/>
    <property type="match status" value="1"/>
</dbReference>
<comment type="subcellular location">
    <subcellularLocation>
        <location evidence="1">Membrane</location>
        <topology evidence="1">Single-pass membrane protein</topology>
    </subcellularLocation>
</comment>
<evidence type="ECO:0000256" key="13">
    <source>
        <dbReference type="ARBA" id="ARBA00022989"/>
    </source>
</evidence>
<dbReference type="InterPro" id="IPR001245">
    <property type="entry name" value="Ser-Thr/Tyr_kinase_cat_dom"/>
</dbReference>
<evidence type="ECO:0000256" key="17">
    <source>
        <dbReference type="ARBA" id="ARBA00023180"/>
    </source>
</evidence>
<sequence length="987" mass="107148">MGGESMKLCNFVCFLLGFVTFCYSFTDPNDLKILLDFQNGLENPELLKWPAKGNDPCGPPSWPHVFCSNGRVTQIQVQNMGLKGPLPQNFNQLSKLYNIGLQRNNFNGKLPTFKGLSELVYAFLNGNNFDTIPSDFFEGLSSIAVLALDGNRLNESTGWSLPSELASSVQLTNFSVSSCNLAGPLPDFLGSMPSLSNLELSYNRLSGEIPSSFGQSLMSILLLNNQEGGGMSGSIDVIANMTSLSQLWLHGNSFSGTIPEKIGDLSLLRDLNLNRNKLVGYIPQSLADMQLENLDLNNNQLMGPVPVFKAGKVSYDSNLFCQSKPGVECAPEVYALLDFLGGVNYPSNIAPQWSGNDPCHGPWLGLNCDYNSKVSVINLPRRNLTGTLNPSIAKLDSLVQIGLGGNDIEGTIPSNLTNLKSLRLFDVSENNLGPPLPKFRNSVKLVVDGNPLLVGGNQSQQSPAPASSPPPVSFTPPESSPPQSSPPQNSPPGSAQPSPFTMPSSPPSPTSSSRANQSTSTKVPAQTKRQFERTKLVIVGGILAGSLLAVVLIALCLYSCFKKKKETSNPPCSIVVHPRDPSDSENFVKIAVSNNITGSLSTQTGTSSVSNTSSLTENSRVIEAGSVIISFQVLRKVTDNFAQKNQLGSGGFGTVYKGELEDGTKIAVKRMEAGVVSGKAVDEFQAEIAVLSKVRHRHLVSLLGYSIEGNERLLVYEYMSEGALSMHLFHWKKLNLEPLSWTRRLSIALDVARGMEYLHGLARQTFIHRDLKSSNILLGDDFRAKVSDFGLVKLAPDGEKSVVTRLAGTFGYLAPEYAVMGKITTKADVFSYGVVLMELLTGLTALDEERSEESRYLAEWFWKIKSSKEKLMTAIDPTLNAGEEIFESIYTIAELAGHCTLREPNHRPDMGHAVNVLAPLVEKWKPINDESEDFSGIDYSLPLPEMLKVWQDGESTGLSYTSLNDSKSSIPTRPAGFAESFTSADGR</sequence>
<evidence type="ECO:0000256" key="16">
    <source>
        <dbReference type="ARBA" id="ARBA00023170"/>
    </source>
</evidence>
<feature type="signal peptide" evidence="23">
    <location>
        <begin position="1"/>
        <end position="24"/>
    </location>
</feature>
<evidence type="ECO:0000313" key="26">
    <source>
        <dbReference type="Proteomes" id="UP000886885"/>
    </source>
</evidence>
<dbReference type="InterPro" id="IPR013210">
    <property type="entry name" value="LRR_N_plant-typ"/>
</dbReference>
<evidence type="ECO:0000313" key="25">
    <source>
        <dbReference type="EMBL" id="KAG6762080.1"/>
    </source>
</evidence>
<evidence type="ECO:0000256" key="1">
    <source>
        <dbReference type="ARBA" id="ARBA00004167"/>
    </source>
</evidence>
<dbReference type="GO" id="GO:0005524">
    <property type="term" value="F:ATP binding"/>
    <property type="evidence" value="ECO:0007669"/>
    <property type="project" value="UniProtKB-UniRule"/>
</dbReference>
<feature type="binding site" evidence="20">
    <location>
        <position position="669"/>
    </location>
    <ligand>
        <name>ATP</name>
        <dbReference type="ChEBI" id="CHEBI:30616"/>
    </ligand>
</feature>
<dbReference type="PROSITE" id="PS50011">
    <property type="entry name" value="PROTEIN_KINASE_DOM"/>
    <property type="match status" value="1"/>
</dbReference>
<evidence type="ECO:0000256" key="7">
    <source>
        <dbReference type="ARBA" id="ARBA00022692"/>
    </source>
</evidence>
<keyword evidence="11" id="KW-0418">Kinase</keyword>
<keyword evidence="14 22" id="KW-0472">Membrane</keyword>
<evidence type="ECO:0000256" key="21">
    <source>
        <dbReference type="SAM" id="MobiDB-lite"/>
    </source>
</evidence>
<keyword evidence="5" id="KW-0433">Leucine-rich repeat</keyword>
<feature type="region of interest" description="Disordered" evidence="21">
    <location>
        <begin position="960"/>
        <end position="987"/>
    </location>
</feature>
<gene>
    <name evidence="25" type="ORF">POTOM_032565</name>
</gene>
<dbReference type="Pfam" id="PF07714">
    <property type="entry name" value="PK_Tyr_Ser-Thr"/>
    <property type="match status" value="1"/>
</dbReference>
<dbReference type="FunFam" id="3.30.200.20:FF:000226">
    <property type="entry name" value="receptor protein kinase TMK1"/>
    <property type="match status" value="1"/>
</dbReference>
<dbReference type="SMART" id="SM00369">
    <property type="entry name" value="LRR_TYP"/>
    <property type="match status" value="4"/>
</dbReference>